<keyword evidence="5" id="KW-1278">Translocase</keyword>
<dbReference type="InterPro" id="IPR017871">
    <property type="entry name" value="ABC_transporter-like_CS"/>
</dbReference>
<dbReference type="GO" id="GO:0016020">
    <property type="term" value="C:membrane"/>
    <property type="evidence" value="ECO:0007669"/>
    <property type="project" value="InterPro"/>
</dbReference>
<dbReference type="InterPro" id="IPR050683">
    <property type="entry name" value="Bact_Polysacc_Export_ATP-bd"/>
</dbReference>
<evidence type="ECO:0000256" key="1">
    <source>
        <dbReference type="ARBA" id="ARBA00005417"/>
    </source>
</evidence>
<feature type="domain" description="ABC transporter" evidence="6">
    <location>
        <begin position="20"/>
        <end position="243"/>
    </location>
</feature>
<dbReference type="GO" id="GO:0140359">
    <property type="term" value="F:ABC-type transporter activity"/>
    <property type="evidence" value="ECO:0007669"/>
    <property type="project" value="InterPro"/>
</dbReference>
<comment type="caution">
    <text evidence="7">The sequence shown here is derived from an EMBL/GenBank/DDBJ whole genome shotgun (WGS) entry which is preliminary data.</text>
</comment>
<evidence type="ECO:0000313" key="8">
    <source>
        <dbReference type="Proteomes" id="UP000654993"/>
    </source>
</evidence>
<keyword evidence="2" id="KW-0813">Transport</keyword>
<dbReference type="InterPro" id="IPR027417">
    <property type="entry name" value="P-loop_NTPase"/>
</dbReference>
<evidence type="ECO:0000313" key="7">
    <source>
        <dbReference type="EMBL" id="GFR39196.1"/>
    </source>
</evidence>
<dbReference type="PROSITE" id="PS50893">
    <property type="entry name" value="ABC_TRANSPORTER_2"/>
    <property type="match status" value="1"/>
</dbReference>
<sequence>MNKPLLELKDVWVSYPDKEIKKRSVMSYFKSRGKKYWALKGISFHVNQGEVLGVIGRNGSGKSTLLKLLSGLIAQDCGEYILRGERPVLLTLGVGFQPELLGIQNIYLNGLLLGYTKEEIDEKLDEIIEFSELGEFIYKPVRTYSSGMKSRLGFATAITLDPQILLLDEILGVGDIAFRAKCEAKIKEKIEGNRTVILVTHSDSLLRSICQTAVWIHAGEQMAFGDAKTVAQEYSSFMKRGSR</sequence>
<protein>
    <recommendedName>
        <fullName evidence="6">ABC transporter domain-containing protein</fullName>
    </recommendedName>
</protein>
<dbReference type="InterPro" id="IPR003439">
    <property type="entry name" value="ABC_transporter-like_ATP-bd"/>
</dbReference>
<keyword evidence="8" id="KW-1185">Reference proteome</keyword>
<proteinExistence type="inferred from homology"/>
<dbReference type="InterPro" id="IPR015860">
    <property type="entry name" value="ABC_transpr_TagH-like"/>
</dbReference>
<gene>
    <name evidence="7" type="ORF">PRECH8_24920</name>
</gene>
<dbReference type="SMART" id="SM00382">
    <property type="entry name" value="AAA"/>
    <property type="match status" value="1"/>
</dbReference>
<dbReference type="EMBL" id="BMAQ01000036">
    <property type="protein sequence ID" value="GFR39196.1"/>
    <property type="molecule type" value="Genomic_DNA"/>
</dbReference>
<dbReference type="SUPFAM" id="SSF52540">
    <property type="entry name" value="P-loop containing nucleoside triphosphate hydrolases"/>
    <property type="match status" value="1"/>
</dbReference>
<dbReference type="GO" id="GO:0005524">
    <property type="term" value="F:ATP binding"/>
    <property type="evidence" value="ECO:0007669"/>
    <property type="project" value="UniProtKB-KW"/>
</dbReference>
<dbReference type="PROSITE" id="PS00211">
    <property type="entry name" value="ABC_TRANSPORTER_1"/>
    <property type="match status" value="1"/>
</dbReference>
<dbReference type="Proteomes" id="UP000654993">
    <property type="component" value="Unassembled WGS sequence"/>
</dbReference>
<organism evidence="7 8">
    <name type="scientific">Insulibacter thermoxylanivorax</name>
    <dbReference type="NCBI Taxonomy" id="2749268"/>
    <lineage>
        <taxon>Bacteria</taxon>
        <taxon>Bacillati</taxon>
        <taxon>Bacillota</taxon>
        <taxon>Bacilli</taxon>
        <taxon>Bacillales</taxon>
        <taxon>Paenibacillaceae</taxon>
        <taxon>Insulibacter</taxon>
    </lineage>
</organism>
<dbReference type="AlphaFoldDB" id="A0A916QIK5"/>
<dbReference type="InterPro" id="IPR003593">
    <property type="entry name" value="AAA+_ATPase"/>
</dbReference>
<dbReference type="GO" id="GO:0016887">
    <property type="term" value="F:ATP hydrolysis activity"/>
    <property type="evidence" value="ECO:0007669"/>
    <property type="project" value="InterPro"/>
</dbReference>
<accession>A0A916QIK5</accession>
<keyword evidence="3" id="KW-0547">Nucleotide-binding</keyword>
<evidence type="ECO:0000256" key="4">
    <source>
        <dbReference type="ARBA" id="ARBA00022840"/>
    </source>
</evidence>
<evidence type="ECO:0000256" key="5">
    <source>
        <dbReference type="ARBA" id="ARBA00022967"/>
    </source>
</evidence>
<dbReference type="Pfam" id="PF00005">
    <property type="entry name" value="ABC_tran"/>
    <property type="match status" value="1"/>
</dbReference>
<name>A0A916QIK5_9BACL</name>
<dbReference type="PANTHER" id="PTHR46743">
    <property type="entry name" value="TEICHOIC ACIDS EXPORT ATP-BINDING PROTEIN TAGH"/>
    <property type="match status" value="1"/>
</dbReference>
<evidence type="ECO:0000259" key="6">
    <source>
        <dbReference type="PROSITE" id="PS50893"/>
    </source>
</evidence>
<dbReference type="PANTHER" id="PTHR46743:SF2">
    <property type="entry name" value="TEICHOIC ACIDS EXPORT ATP-BINDING PROTEIN TAGH"/>
    <property type="match status" value="1"/>
</dbReference>
<reference evidence="7" key="2">
    <citation type="journal article" date="2021" name="Data Brief">
        <title>Draft genome sequence data of the facultative, thermophilic, xylanolytic bacterium Paenibacillus sp. strain DA-C8.</title>
        <authorList>
            <person name="Chhe C."/>
            <person name="Uke A."/>
            <person name="Baramee S."/>
            <person name="Ungkulpasvich U."/>
            <person name="Tachaapaikoon C."/>
            <person name="Pason P."/>
            <person name="Waeonukul R."/>
            <person name="Ratanakhanokchai K."/>
            <person name="Kosugi A."/>
        </authorList>
    </citation>
    <scope>NUCLEOTIDE SEQUENCE</scope>
    <source>
        <strain evidence="7">DA-C8</strain>
    </source>
</reference>
<evidence type="ECO:0000256" key="3">
    <source>
        <dbReference type="ARBA" id="ARBA00022741"/>
    </source>
</evidence>
<evidence type="ECO:0000256" key="2">
    <source>
        <dbReference type="ARBA" id="ARBA00022448"/>
    </source>
</evidence>
<dbReference type="RefSeq" id="WP_200967408.1">
    <property type="nucleotide sequence ID" value="NZ_BMAQ01000036.1"/>
</dbReference>
<reference evidence="7" key="1">
    <citation type="submission" date="2020-08" db="EMBL/GenBank/DDBJ databases">
        <authorList>
            <person name="Uke A."/>
            <person name="Chhe C."/>
            <person name="Baramee S."/>
            <person name="Kosugi A."/>
        </authorList>
    </citation>
    <scope>NUCLEOTIDE SEQUENCE</scope>
    <source>
        <strain evidence="7">DA-C8</strain>
    </source>
</reference>
<comment type="similarity">
    <text evidence="1">Belongs to the ABC transporter superfamily.</text>
</comment>
<keyword evidence="4" id="KW-0067">ATP-binding</keyword>
<dbReference type="Gene3D" id="3.40.50.300">
    <property type="entry name" value="P-loop containing nucleotide triphosphate hydrolases"/>
    <property type="match status" value="1"/>
</dbReference>
<dbReference type="CDD" id="cd03220">
    <property type="entry name" value="ABC_KpsT_Wzt"/>
    <property type="match status" value="1"/>
</dbReference>